<evidence type="ECO:0000313" key="2">
    <source>
        <dbReference type="Proteomes" id="UP000245942"/>
    </source>
</evidence>
<protein>
    <submittedName>
        <fullName evidence="1">Uncharacterized protein</fullName>
    </submittedName>
</protein>
<keyword evidence="2" id="KW-1185">Reference proteome</keyword>
<dbReference type="EMBL" id="KZ819336">
    <property type="protein sequence ID" value="PWN18382.1"/>
    <property type="molecule type" value="Genomic_DNA"/>
</dbReference>
<dbReference type="RefSeq" id="XP_025345542.1">
    <property type="nucleotide sequence ID" value="XM_025495475.1"/>
</dbReference>
<reference evidence="1 2" key="1">
    <citation type="journal article" date="2018" name="Mol. Biol. Evol.">
        <title>Broad Genomic Sampling Reveals a Smut Pathogenic Ancestry of the Fungal Clade Ustilaginomycotina.</title>
        <authorList>
            <person name="Kijpornyongpan T."/>
            <person name="Mondo S.J."/>
            <person name="Barry K."/>
            <person name="Sandor L."/>
            <person name="Lee J."/>
            <person name="Lipzen A."/>
            <person name="Pangilinan J."/>
            <person name="LaButti K."/>
            <person name="Hainaut M."/>
            <person name="Henrissat B."/>
            <person name="Grigoriev I.V."/>
            <person name="Spatafora J.W."/>
            <person name="Aime M.C."/>
        </authorList>
    </citation>
    <scope>NUCLEOTIDE SEQUENCE [LARGE SCALE GENOMIC DNA]</scope>
    <source>
        <strain evidence="1 2">MCA 4718</strain>
    </source>
</reference>
<evidence type="ECO:0000313" key="1">
    <source>
        <dbReference type="EMBL" id="PWN18382.1"/>
    </source>
</evidence>
<accession>A0A316TYT5</accession>
<dbReference type="Proteomes" id="UP000245942">
    <property type="component" value="Unassembled WGS sequence"/>
</dbReference>
<dbReference type="AlphaFoldDB" id="A0A316TYT5"/>
<organism evidence="1 2">
    <name type="scientific">Pseudomicrostroma glucosiphilum</name>
    <dbReference type="NCBI Taxonomy" id="1684307"/>
    <lineage>
        <taxon>Eukaryota</taxon>
        <taxon>Fungi</taxon>
        <taxon>Dikarya</taxon>
        <taxon>Basidiomycota</taxon>
        <taxon>Ustilaginomycotina</taxon>
        <taxon>Exobasidiomycetes</taxon>
        <taxon>Microstromatales</taxon>
        <taxon>Microstromatales incertae sedis</taxon>
        <taxon>Pseudomicrostroma</taxon>
    </lineage>
</organism>
<sequence length="147" mass="16135">MSRQASVAAILEAARNISRLLRMELERPFQEASQVGLFESGPKALEIHNGALPSDHMLSLQHWPYIGCCAMVASYAGLIAFVANDCPGRQHPEPKQQLRRLRIAEIASHIDLAEGSLGGLAEAWPLVHSFRQEISHCKEALQALSNS</sequence>
<proteinExistence type="predicted"/>
<name>A0A316TYT5_9BASI</name>
<dbReference type="GeneID" id="37017209"/>
<gene>
    <name evidence="1" type="ORF">BCV69DRAFT_71328</name>
</gene>